<dbReference type="Proteomes" id="UP000772434">
    <property type="component" value="Unassembled WGS sequence"/>
</dbReference>
<comment type="caution">
    <text evidence="1">The sequence shown here is derived from an EMBL/GenBank/DDBJ whole genome shotgun (WGS) entry which is preliminary data.</text>
</comment>
<dbReference type="AlphaFoldDB" id="A0A9P5PYP3"/>
<accession>A0A9P5PYP3</accession>
<name>A0A9P5PYP3_9AGAR</name>
<sequence>MSGLGDVDEGCKMGAEPVFSLGYGSILCSGAREVATANRNFKKKGQSGISRRRWSLSYYAGASMMSIFHRGVGGGYPFFLLSRPLSRTSFHDSSLAHLNIMVIRASLLGTLYPRPRVDLLAVWFGFCITTFLSTGNSHELELLGIKRDYILDTMPNAYLSYRTPSCSGNPAICIISQPLSFVTLLQEEYRRLSDSSPKKILMQGSCQVIYNVLSRWKEVLLRSSPLLPAMKLVLTGADVEQDEDVEMEPVFLFSGNRKWKRPYPDAATRKRKQ</sequence>
<reference evidence="1" key="1">
    <citation type="submission" date="2020-11" db="EMBL/GenBank/DDBJ databases">
        <authorList>
            <consortium name="DOE Joint Genome Institute"/>
            <person name="Ahrendt S."/>
            <person name="Riley R."/>
            <person name="Andreopoulos W."/>
            <person name="Labutti K."/>
            <person name="Pangilinan J."/>
            <person name="Ruiz-Duenas F.J."/>
            <person name="Barrasa J.M."/>
            <person name="Sanchez-Garcia M."/>
            <person name="Camarero S."/>
            <person name="Miyauchi S."/>
            <person name="Serrano A."/>
            <person name="Linde D."/>
            <person name="Babiker R."/>
            <person name="Drula E."/>
            <person name="Ayuso-Fernandez I."/>
            <person name="Pacheco R."/>
            <person name="Padilla G."/>
            <person name="Ferreira P."/>
            <person name="Barriuso J."/>
            <person name="Kellner H."/>
            <person name="Castanera R."/>
            <person name="Alfaro M."/>
            <person name="Ramirez L."/>
            <person name="Pisabarro A.G."/>
            <person name="Kuo A."/>
            <person name="Tritt A."/>
            <person name="Lipzen A."/>
            <person name="He G."/>
            <person name="Yan M."/>
            <person name="Ng V."/>
            <person name="Cullen D."/>
            <person name="Martin F."/>
            <person name="Rosso M.-N."/>
            <person name="Henrissat B."/>
            <person name="Hibbett D."/>
            <person name="Martinez A.T."/>
            <person name="Grigoriev I.V."/>
        </authorList>
    </citation>
    <scope>NUCLEOTIDE SEQUENCE</scope>
    <source>
        <strain evidence="1">AH 40177</strain>
    </source>
</reference>
<protein>
    <submittedName>
        <fullName evidence="1">Uncharacterized protein</fullName>
    </submittedName>
</protein>
<evidence type="ECO:0000313" key="1">
    <source>
        <dbReference type="EMBL" id="KAF9071668.1"/>
    </source>
</evidence>
<evidence type="ECO:0000313" key="2">
    <source>
        <dbReference type="Proteomes" id="UP000772434"/>
    </source>
</evidence>
<dbReference type="EMBL" id="JADNRY010000030">
    <property type="protein sequence ID" value="KAF9071668.1"/>
    <property type="molecule type" value="Genomic_DNA"/>
</dbReference>
<organism evidence="1 2">
    <name type="scientific">Rhodocollybia butyracea</name>
    <dbReference type="NCBI Taxonomy" id="206335"/>
    <lineage>
        <taxon>Eukaryota</taxon>
        <taxon>Fungi</taxon>
        <taxon>Dikarya</taxon>
        <taxon>Basidiomycota</taxon>
        <taxon>Agaricomycotina</taxon>
        <taxon>Agaricomycetes</taxon>
        <taxon>Agaricomycetidae</taxon>
        <taxon>Agaricales</taxon>
        <taxon>Marasmiineae</taxon>
        <taxon>Omphalotaceae</taxon>
        <taxon>Rhodocollybia</taxon>
    </lineage>
</organism>
<keyword evidence="2" id="KW-1185">Reference proteome</keyword>
<gene>
    <name evidence="1" type="ORF">BDP27DRAFT_1361615</name>
</gene>
<proteinExistence type="predicted"/>